<keyword evidence="3" id="KW-0804">Transcription</keyword>
<keyword evidence="1" id="KW-0805">Transcription regulation</keyword>
<organism evidence="6 7">
    <name type="scientific">Streptomyces thermolineatus</name>
    <dbReference type="NCBI Taxonomy" id="44033"/>
    <lineage>
        <taxon>Bacteria</taxon>
        <taxon>Bacillati</taxon>
        <taxon>Actinomycetota</taxon>
        <taxon>Actinomycetes</taxon>
        <taxon>Kitasatosporales</taxon>
        <taxon>Streptomycetaceae</taxon>
        <taxon>Streptomyces</taxon>
    </lineage>
</organism>
<dbReference type="Proteomes" id="UP001501358">
    <property type="component" value="Unassembled WGS sequence"/>
</dbReference>
<dbReference type="CDD" id="cd00090">
    <property type="entry name" value="HTH_ARSR"/>
    <property type="match status" value="1"/>
</dbReference>
<dbReference type="EMBL" id="BAAATA010000004">
    <property type="protein sequence ID" value="GAA2475349.1"/>
    <property type="molecule type" value="Genomic_DNA"/>
</dbReference>
<evidence type="ECO:0000256" key="1">
    <source>
        <dbReference type="ARBA" id="ARBA00023015"/>
    </source>
</evidence>
<dbReference type="InterPro" id="IPR036390">
    <property type="entry name" value="WH_DNA-bd_sf"/>
</dbReference>
<evidence type="ECO:0000256" key="2">
    <source>
        <dbReference type="ARBA" id="ARBA00023125"/>
    </source>
</evidence>
<accession>A0ABN3L033</accession>
<keyword evidence="2" id="KW-0238">DNA-binding</keyword>
<dbReference type="InterPro" id="IPR011991">
    <property type="entry name" value="ArsR-like_HTH"/>
</dbReference>
<evidence type="ECO:0000256" key="3">
    <source>
        <dbReference type="ARBA" id="ARBA00023163"/>
    </source>
</evidence>
<comment type="caution">
    <text evidence="6">The sequence shown here is derived from an EMBL/GenBank/DDBJ whole genome shotgun (WGS) entry which is preliminary data.</text>
</comment>
<dbReference type="RefSeq" id="WP_344381834.1">
    <property type="nucleotide sequence ID" value="NZ_BAAATA010000004.1"/>
</dbReference>
<proteinExistence type="predicted"/>
<keyword evidence="7" id="KW-1185">Reference proteome</keyword>
<evidence type="ECO:0000313" key="6">
    <source>
        <dbReference type="EMBL" id="GAA2475349.1"/>
    </source>
</evidence>
<dbReference type="InterPro" id="IPR036388">
    <property type="entry name" value="WH-like_DNA-bd_sf"/>
</dbReference>
<evidence type="ECO:0000256" key="4">
    <source>
        <dbReference type="SAM" id="MobiDB-lite"/>
    </source>
</evidence>
<evidence type="ECO:0000313" key="7">
    <source>
        <dbReference type="Proteomes" id="UP001501358"/>
    </source>
</evidence>
<name>A0ABN3L033_9ACTN</name>
<gene>
    <name evidence="6" type="ORF">GCM10010406_09290</name>
</gene>
<dbReference type="PANTHER" id="PTHR43132">
    <property type="entry name" value="ARSENICAL RESISTANCE OPERON REPRESSOR ARSR-RELATED"/>
    <property type="match status" value="1"/>
</dbReference>
<dbReference type="InterPro" id="IPR051011">
    <property type="entry name" value="Metal_resp_trans_reg"/>
</dbReference>
<dbReference type="InterPro" id="IPR001845">
    <property type="entry name" value="HTH_ArsR_DNA-bd_dom"/>
</dbReference>
<evidence type="ECO:0000259" key="5">
    <source>
        <dbReference type="SMART" id="SM00418"/>
    </source>
</evidence>
<sequence length="353" mass="38185">MLTAHFTHEDIARTHMAPSAHPMAEAVFALDLLVSSLNRCRPGRWAAHARAWAAARPFLHLELRRIRRSEERLLPVLLEAEGPARAADGQKETRRALSVLSEFQKAVVDPFWPSAHRLLLDTRKSCTHTLAHRGLAAVLESVGGTAGWSEGTLTVSGGEDREVFLDGRGVELMPSVFLSGGPRLYRWYDRTSGRRRAVLVFPVCPHGRATEALAKETRPQGGSLPQLLGRTRAAVLSQLTRPQSTSQLSAALRISVTTASEHTSVLRSTGLITTTRNGSSVRHEVTRLGELVLNPPAPPLSTWCTECAERAVRAGHGGPDDPGGREGRGGFGGREGPNRTGREAAGHAMSNTQ</sequence>
<dbReference type="SMART" id="SM00418">
    <property type="entry name" value="HTH_ARSR"/>
    <property type="match status" value="1"/>
</dbReference>
<reference evidence="6 7" key="1">
    <citation type="journal article" date="2019" name="Int. J. Syst. Evol. Microbiol.">
        <title>The Global Catalogue of Microorganisms (GCM) 10K type strain sequencing project: providing services to taxonomists for standard genome sequencing and annotation.</title>
        <authorList>
            <consortium name="The Broad Institute Genomics Platform"/>
            <consortium name="The Broad Institute Genome Sequencing Center for Infectious Disease"/>
            <person name="Wu L."/>
            <person name="Ma J."/>
        </authorList>
    </citation>
    <scope>NUCLEOTIDE SEQUENCE [LARGE SCALE GENOMIC DNA]</scope>
    <source>
        <strain evidence="6 7">JCM 6307</strain>
    </source>
</reference>
<feature type="domain" description="HTH arsR-type" evidence="5">
    <location>
        <begin position="226"/>
        <end position="294"/>
    </location>
</feature>
<protein>
    <recommendedName>
        <fullName evidence="5">HTH arsR-type domain-containing protein</fullName>
    </recommendedName>
</protein>
<feature type="compositionally biased region" description="Basic and acidic residues" evidence="4">
    <location>
        <begin position="336"/>
        <end position="345"/>
    </location>
</feature>
<feature type="compositionally biased region" description="Basic and acidic residues" evidence="4">
    <location>
        <begin position="314"/>
        <end position="328"/>
    </location>
</feature>
<dbReference type="Gene3D" id="1.10.10.10">
    <property type="entry name" value="Winged helix-like DNA-binding domain superfamily/Winged helix DNA-binding domain"/>
    <property type="match status" value="1"/>
</dbReference>
<dbReference type="PANTHER" id="PTHR43132:SF8">
    <property type="entry name" value="HTH-TYPE TRANSCRIPTIONAL REGULATOR KMTR"/>
    <property type="match status" value="1"/>
</dbReference>
<dbReference type="SUPFAM" id="SSF46785">
    <property type="entry name" value="Winged helix' DNA-binding domain"/>
    <property type="match status" value="1"/>
</dbReference>
<feature type="region of interest" description="Disordered" evidence="4">
    <location>
        <begin position="314"/>
        <end position="353"/>
    </location>
</feature>
<dbReference type="Pfam" id="PF01022">
    <property type="entry name" value="HTH_5"/>
    <property type="match status" value="1"/>
</dbReference>